<dbReference type="CDD" id="cd00090">
    <property type="entry name" value="HTH_ARSR"/>
    <property type="match status" value="1"/>
</dbReference>
<accession>A0A410M7U4</accession>
<comment type="function">
    <text evidence="6">Acts both as a biotin--[acetyl-CoA-carboxylase] ligase and a repressor.</text>
</comment>
<dbReference type="EMBL" id="CP026118">
    <property type="protein sequence ID" value="QAS50804.1"/>
    <property type="molecule type" value="Genomic_DNA"/>
</dbReference>
<dbReference type="GO" id="GO:0005524">
    <property type="term" value="F:ATP binding"/>
    <property type="evidence" value="ECO:0007669"/>
    <property type="project" value="UniProtKB-UniRule"/>
</dbReference>
<dbReference type="Proteomes" id="UP000287756">
    <property type="component" value="Chromosome"/>
</dbReference>
<dbReference type="PROSITE" id="PS51733">
    <property type="entry name" value="BPL_LPL_CATALYTIC"/>
    <property type="match status" value="1"/>
</dbReference>
<dbReference type="InterPro" id="IPR045864">
    <property type="entry name" value="aa-tRNA-synth_II/BPL/LPL"/>
</dbReference>
<evidence type="ECO:0000256" key="6">
    <source>
        <dbReference type="HAMAP-Rule" id="MF_00978"/>
    </source>
</evidence>
<dbReference type="InterPro" id="IPR004143">
    <property type="entry name" value="BPL_LPL_catalytic"/>
</dbReference>
<feature type="binding site" evidence="6">
    <location>
        <position position="187"/>
    </location>
    <ligand>
        <name>biotin</name>
        <dbReference type="ChEBI" id="CHEBI:57586"/>
    </ligand>
</feature>
<evidence type="ECO:0000256" key="3">
    <source>
        <dbReference type="ARBA" id="ARBA00022840"/>
    </source>
</evidence>
<evidence type="ECO:0000259" key="7">
    <source>
        <dbReference type="PROSITE" id="PS51733"/>
    </source>
</evidence>
<dbReference type="SUPFAM" id="SSF46785">
    <property type="entry name" value="Winged helix' DNA-binding domain"/>
    <property type="match status" value="1"/>
</dbReference>
<keyword evidence="5 6" id="KW-0092">Biotin</keyword>
<dbReference type="Pfam" id="PF08279">
    <property type="entry name" value="HTH_11"/>
    <property type="match status" value="1"/>
</dbReference>
<dbReference type="CDD" id="cd16442">
    <property type="entry name" value="BPL"/>
    <property type="match status" value="1"/>
</dbReference>
<dbReference type="Gene3D" id="1.10.10.10">
    <property type="entry name" value="Winged helix-like DNA-binding domain superfamily/Winged helix DNA-binding domain"/>
    <property type="match status" value="1"/>
</dbReference>
<dbReference type="Gene3D" id="2.30.30.100">
    <property type="match status" value="1"/>
</dbReference>
<dbReference type="GO" id="GO:0006355">
    <property type="term" value="P:regulation of DNA-templated transcription"/>
    <property type="evidence" value="ECO:0007669"/>
    <property type="project" value="UniProtKB-UniRule"/>
</dbReference>
<keyword evidence="6" id="KW-0804">Transcription</keyword>
<feature type="DNA-binding region" description="H-T-H motif" evidence="6">
    <location>
        <begin position="21"/>
        <end position="40"/>
    </location>
</feature>
<proteinExistence type="inferred from homology"/>
<evidence type="ECO:0000313" key="9">
    <source>
        <dbReference type="Proteomes" id="UP000287756"/>
    </source>
</evidence>
<keyword evidence="3 6" id="KW-0067">ATP-binding</keyword>
<dbReference type="GO" id="GO:0016740">
    <property type="term" value="F:transferase activity"/>
    <property type="evidence" value="ECO:0007669"/>
    <property type="project" value="UniProtKB-ARBA"/>
</dbReference>
<dbReference type="GO" id="GO:0003677">
    <property type="term" value="F:DNA binding"/>
    <property type="evidence" value="ECO:0007669"/>
    <property type="project" value="UniProtKB-UniRule"/>
</dbReference>
<dbReference type="PANTHER" id="PTHR12835:SF5">
    <property type="entry name" value="BIOTIN--PROTEIN LIGASE"/>
    <property type="match status" value="1"/>
</dbReference>
<dbReference type="GO" id="GO:0005737">
    <property type="term" value="C:cytoplasm"/>
    <property type="evidence" value="ECO:0007669"/>
    <property type="project" value="TreeGrafter"/>
</dbReference>
<dbReference type="KEGG" id="hli:HLI_00600"/>
<dbReference type="InterPro" id="IPR036388">
    <property type="entry name" value="WH-like_DNA-bd_sf"/>
</dbReference>
<dbReference type="SUPFAM" id="SSF55681">
    <property type="entry name" value="Class II aaRS and biotin synthetases"/>
    <property type="match status" value="1"/>
</dbReference>
<evidence type="ECO:0000256" key="5">
    <source>
        <dbReference type="ARBA" id="ARBA00023267"/>
    </source>
</evidence>
<protein>
    <recommendedName>
        <fullName evidence="6">Bifunctional ligase/repressor BirA</fullName>
    </recommendedName>
    <alternativeName>
        <fullName evidence="6">Biotin--[acetyl-CoA-carboxylase] ligase</fullName>
        <ecNumber evidence="6">6.3.4.15</ecNumber>
    </alternativeName>
    <alternativeName>
        <fullName evidence="6">Biotin--protein ligase</fullName>
    </alternativeName>
    <alternativeName>
        <fullName evidence="6">Biotin-[acetyl-CoA carboxylase] synthetase</fullName>
    </alternativeName>
</protein>
<keyword evidence="6" id="KW-0805">Transcription regulation</keyword>
<dbReference type="Pfam" id="PF03099">
    <property type="entry name" value="BPL_LplA_LipB"/>
    <property type="match status" value="1"/>
</dbReference>
<dbReference type="NCBIfam" id="TIGR00121">
    <property type="entry name" value="birA_ligase"/>
    <property type="match status" value="1"/>
</dbReference>
<organism evidence="8 9">
    <name type="scientific">Halobacillus litoralis</name>
    <dbReference type="NCBI Taxonomy" id="45668"/>
    <lineage>
        <taxon>Bacteria</taxon>
        <taxon>Bacillati</taxon>
        <taxon>Bacillota</taxon>
        <taxon>Bacilli</taxon>
        <taxon>Bacillales</taxon>
        <taxon>Bacillaceae</taxon>
        <taxon>Halobacillus</taxon>
    </lineage>
</organism>
<keyword evidence="1 6" id="KW-0436">Ligase</keyword>
<gene>
    <name evidence="6" type="primary">birA</name>
    <name evidence="8" type="ORF">HLI_00600</name>
</gene>
<dbReference type="GO" id="GO:0009249">
    <property type="term" value="P:protein lipoylation"/>
    <property type="evidence" value="ECO:0007669"/>
    <property type="project" value="UniProtKB-ARBA"/>
</dbReference>
<dbReference type="InterPro" id="IPR003142">
    <property type="entry name" value="BPL_C"/>
</dbReference>
<dbReference type="InterPro" id="IPR008988">
    <property type="entry name" value="Transcriptional_repressor_C"/>
</dbReference>
<dbReference type="InterPro" id="IPR004408">
    <property type="entry name" value="Biotin_CoA_COase_ligase"/>
</dbReference>
<comment type="catalytic activity">
    <reaction evidence="6">
        <text>biotin + L-lysyl-[protein] + ATP = N(6)-biotinyl-L-lysyl-[protein] + AMP + diphosphate + H(+)</text>
        <dbReference type="Rhea" id="RHEA:11756"/>
        <dbReference type="Rhea" id="RHEA-COMP:9752"/>
        <dbReference type="Rhea" id="RHEA-COMP:10505"/>
        <dbReference type="ChEBI" id="CHEBI:15378"/>
        <dbReference type="ChEBI" id="CHEBI:29969"/>
        <dbReference type="ChEBI" id="CHEBI:30616"/>
        <dbReference type="ChEBI" id="CHEBI:33019"/>
        <dbReference type="ChEBI" id="CHEBI:57586"/>
        <dbReference type="ChEBI" id="CHEBI:83144"/>
        <dbReference type="ChEBI" id="CHEBI:456215"/>
        <dbReference type="EC" id="6.3.4.15"/>
    </reaction>
</comment>
<dbReference type="AlphaFoldDB" id="A0A410M7U4"/>
<evidence type="ECO:0000256" key="4">
    <source>
        <dbReference type="ARBA" id="ARBA00023125"/>
    </source>
</evidence>
<dbReference type="InterPro" id="IPR011991">
    <property type="entry name" value="ArsR-like_HTH"/>
</dbReference>
<keyword evidence="4 6" id="KW-0238">DNA-binding</keyword>
<dbReference type="EC" id="6.3.4.15" evidence="6"/>
<evidence type="ECO:0000313" key="8">
    <source>
        <dbReference type="EMBL" id="QAS50804.1"/>
    </source>
</evidence>
<feature type="binding site" evidence="6">
    <location>
        <position position="116"/>
    </location>
    <ligand>
        <name>biotin</name>
        <dbReference type="ChEBI" id="CHEBI:57586"/>
    </ligand>
</feature>
<keyword evidence="6" id="KW-0678">Repressor</keyword>
<reference evidence="8 9" key="1">
    <citation type="submission" date="2018-01" db="EMBL/GenBank/DDBJ databases">
        <title>The whole genome sequencing and assembly of Halobacillus litoralis ERB031 strain.</title>
        <authorList>
            <person name="Lee S.-J."/>
            <person name="Park M.-K."/>
            <person name="Kim J.-Y."/>
            <person name="Lee Y.-J."/>
            <person name="Yi H."/>
            <person name="Bahn Y.-S."/>
            <person name="Kim J.F."/>
            <person name="Lee D.-W."/>
        </authorList>
    </citation>
    <scope>NUCLEOTIDE SEQUENCE [LARGE SCALE GENOMIC DNA]</scope>
    <source>
        <strain evidence="8 9">ERB 031</strain>
    </source>
</reference>
<evidence type="ECO:0000256" key="2">
    <source>
        <dbReference type="ARBA" id="ARBA00022741"/>
    </source>
</evidence>
<dbReference type="GO" id="GO:0004077">
    <property type="term" value="F:biotin--[biotin carboxyl-carrier protein] ligase activity"/>
    <property type="evidence" value="ECO:0007669"/>
    <property type="project" value="UniProtKB-UniRule"/>
</dbReference>
<dbReference type="HAMAP" id="MF_00978">
    <property type="entry name" value="Bifunct_BirA"/>
    <property type="match status" value="1"/>
</dbReference>
<keyword evidence="2 6" id="KW-0547">Nucleotide-binding</keyword>
<comment type="similarity">
    <text evidence="6">Belongs to the biotin--protein ligase family.</text>
</comment>
<dbReference type="Gene3D" id="3.30.930.10">
    <property type="entry name" value="Bira Bifunctional Protein, Domain 2"/>
    <property type="match status" value="1"/>
</dbReference>
<name>A0A410M7U4_9BACI</name>
<dbReference type="RefSeq" id="WP_128522566.1">
    <property type="nucleotide sequence ID" value="NZ_CP026118.1"/>
</dbReference>
<comment type="caution">
    <text evidence="6">Lacks conserved residue(s) required for the propagation of feature annotation.</text>
</comment>
<dbReference type="InterPro" id="IPR036390">
    <property type="entry name" value="WH_DNA-bd_sf"/>
</dbReference>
<dbReference type="SUPFAM" id="SSF50037">
    <property type="entry name" value="C-terminal domain of transcriptional repressors"/>
    <property type="match status" value="1"/>
</dbReference>
<dbReference type="InterPro" id="IPR013196">
    <property type="entry name" value="HTH_11"/>
</dbReference>
<dbReference type="OrthoDB" id="9807064at2"/>
<feature type="domain" description="BPL/LPL catalytic" evidence="7">
    <location>
        <begin position="68"/>
        <end position="260"/>
    </location>
</feature>
<evidence type="ECO:0000256" key="1">
    <source>
        <dbReference type="ARBA" id="ARBA00022598"/>
    </source>
</evidence>
<sequence length="330" mass="37678">MESTRKQLIELLNKKDGHISGQELSNQLNISRTAIWKHMNELKKDGYDIEAVQRKGYKILSSPDKMSENTLQWGLDTEWIGHQLFHYDQVESTQEIVHQMAKQGKPHGTVVIADEQVKGKGRMARKWDSPKGKGIWMSILLRPNLPPFKAPQLTLLAATVLAEMISERSALVPQIKWPNDLLIHHKKVSGILTEMQAEQDAIQYIVVGIGMNVNQNGEEIPEDIRHKASSLKNEAGEEWNIQETVQHILRLFERTYDQYESDGFEAIKANWEKHGYRIGEEVTISTMKRTWKATLVGIEPDGALCVRDRDGNHEKLYSAEIHWGEGGYHA</sequence>
<dbReference type="Pfam" id="PF02237">
    <property type="entry name" value="BPL_C"/>
    <property type="match status" value="1"/>
</dbReference>
<dbReference type="InterPro" id="IPR030855">
    <property type="entry name" value="Bifunct_BirA"/>
</dbReference>
<dbReference type="PANTHER" id="PTHR12835">
    <property type="entry name" value="BIOTIN PROTEIN LIGASE"/>
    <property type="match status" value="1"/>
</dbReference>